<sequence>MVTLAPDFNLLPSDSRAGVTSKISVTNSYTTNDTANYRILRDGPPAQQEFSEKAKVYKRRLILWFSTIRFRSRHRRIIVDSSAAESPTACFACCMQLISQRRRIHMEKISASR</sequence>
<dbReference type="Proteomes" id="UP000000763">
    <property type="component" value="Chromosome 5"/>
</dbReference>
<protein>
    <submittedName>
        <fullName evidence="1">Uncharacterized protein</fullName>
    </submittedName>
</protein>
<reference evidence="2" key="1">
    <citation type="journal article" date="2005" name="Nature">
        <title>The map-based sequence of the rice genome.</title>
        <authorList>
            <consortium name="International rice genome sequencing project (IRGSP)"/>
            <person name="Matsumoto T."/>
            <person name="Wu J."/>
            <person name="Kanamori H."/>
            <person name="Katayose Y."/>
            <person name="Fujisawa M."/>
            <person name="Namiki N."/>
            <person name="Mizuno H."/>
            <person name="Yamamoto K."/>
            <person name="Antonio B.A."/>
            <person name="Baba T."/>
            <person name="Sakata K."/>
            <person name="Nagamura Y."/>
            <person name="Aoki H."/>
            <person name="Arikawa K."/>
            <person name="Arita K."/>
            <person name="Bito T."/>
            <person name="Chiden Y."/>
            <person name="Fujitsuka N."/>
            <person name="Fukunaka R."/>
            <person name="Hamada M."/>
            <person name="Harada C."/>
            <person name="Hayashi A."/>
            <person name="Hijishita S."/>
            <person name="Honda M."/>
            <person name="Hosokawa S."/>
            <person name="Ichikawa Y."/>
            <person name="Idonuma A."/>
            <person name="Iijima M."/>
            <person name="Ikeda M."/>
            <person name="Ikeno M."/>
            <person name="Ito K."/>
            <person name="Ito S."/>
            <person name="Ito T."/>
            <person name="Ito Y."/>
            <person name="Ito Y."/>
            <person name="Iwabuchi A."/>
            <person name="Kamiya K."/>
            <person name="Karasawa W."/>
            <person name="Kurita K."/>
            <person name="Katagiri S."/>
            <person name="Kikuta A."/>
            <person name="Kobayashi H."/>
            <person name="Kobayashi N."/>
            <person name="Machita K."/>
            <person name="Maehara T."/>
            <person name="Masukawa M."/>
            <person name="Mizubayashi T."/>
            <person name="Mukai Y."/>
            <person name="Nagasaki H."/>
            <person name="Nagata Y."/>
            <person name="Naito S."/>
            <person name="Nakashima M."/>
            <person name="Nakama Y."/>
            <person name="Nakamichi Y."/>
            <person name="Nakamura M."/>
            <person name="Meguro A."/>
            <person name="Negishi M."/>
            <person name="Ohta I."/>
            <person name="Ohta T."/>
            <person name="Okamoto M."/>
            <person name="Ono N."/>
            <person name="Saji S."/>
            <person name="Sakaguchi M."/>
            <person name="Sakai K."/>
            <person name="Shibata M."/>
            <person name="Shimokawa T."/>
            <person name="Song J."/>
            <person name="Takazaki Y."/>
            <person name="Terasawa K."/>
            <person name="Tsugane M."/>
            <person name="Tsuji K."/>
            <person name="Ueda S."/>
            <person name="Waki K."/>
            <person name="Yamagata H."/>
            <person name="Yamamoto M."/>
            <person name="Yamamoto S."/>
            <person name="Yamane H."/>
            <person name="Yoshiki S."/>
            <person name="Yoshihara R."/>
            <person name="Yukawa K."/>
            <person name="Zhong H."/>
            <person name="Yano M."/>
            <person name="Yuan Q."/>
            <person name="Ouyang S."/>
            <person name="Liu J."/>
            <person name="Jones K.M."/>
            <person name="Gansberger K."/>
            <person name="Moffat K."/>
            <person name="Hill J."/>
            <person name="Bera J."/>
            <person name="Fadrosh D."/>
            <person name="Jin S."/>
            <person name="Johri S."/>
            <person name="Kim M."/>
            <person name="Overton L."/>
            <person name="Reardon M."/>
            <person name="Tsitrin T."/>
            <person name="Vuong H."/>
            <person name="Weaver B."/>
            <person name="Ciecko A."/>
            <person name="Tallon L."/>
            <person name="Jackson J."/>
            <person name="Pai G."/>
            <person name="Aken S.V."/>
            <person name="Utterback T."/>
            <person name="Reidmuller S."/>
            <person name="Feldblyum T."/>
            <person name="Hsiao J."/>
            <person name="Zismann V."/>
            <person name="Iobst S."/>
            <person name="de Vazeille A.R."/>
            <person name="Buell C.R."/>
            <person name="Ying K."/>
            <person name="Li Y."/>
            <person name="Lu T."/>
            <person name="Huang Y."/>
            <person name="Zhao Q."/>
            <person name="Feng Q."/>
            <person name="Zhang L."/>
            <person name="Zhu J."/>
            <person name="Weng Q."/>
            <person name="Mu J."/>
            <person name="Lu Y."/>
            <person name="Fan D."/>
            <person name="Liu Y."/>
            <person name="Guan J."/>
            <person name="Zhang Y."/>
            <person name="Yu S."/>
            <person name="Liu X."/>
            <person name="Zhang Y."/>
            <person name="Hong G."/>
            <person name="Han B."/>
            <person name="Choisne N."/>
            <person name="Demange N."/>
            <person name="Orjeda G."/>
            <person name="Samain S."/>
            <person name="Cattolico L."/>
            <person name="Pelletier E."/>
            <person name="Couloux A."/>
            <person name="Segurens B."/>
            <person name="Wincker P."/>
            <person name="D'Hont A."/>
            <person name="Scarpelli C."/>
            <person name="Weissenbach J."/>
            <person name="Salanoubat M."/>
            <person name="Quetier F."/>
            <person name="Yu Y."/>
            <person name="Kim H.R."/>
            <person name="Rambo T."/>
            <person name="Currie J."/>
            <person name="Collura K."/>
            <person name="Luo M."/>
            <person name="Yang T."/>
            <person name="Ammiraju J.S.S."/>
            <person name="Engler F."/>
            <person name="Soderlund C."/>
            <person name="Wing R.A."/>
            <person name="Palmer L.E."/>
            <person name="de la Bastide M."/>
            <person name="Spiegel L."/>
            <person name="Nascimento L."/>
            <person name="Zutavern T."/>
            <person name="O'Shaughnessy A."/>
            <person name="Dike S."/>
            <person name="Dedhia N."/>
            <person name="Preston R."/>
            <person name="Balija V."/>
            <person name="McCombie W.R."/>
            <person name="Chow T."/>
            <person name="Chen H."/>
            <person name="Chung M."/>
            <person name="Chen C."/>
            <person name="Shaw J."/>
            <person name="Wu H."/>
            <person name="Hsiao K."/>
            <person name="Chao Y."/>
            <person name="Chu M."/>
            <person name="Cheng C."/>
            <person name="Hour A."/>
            <person name="Lee P."/>
            <person name="Lin S."/>
            <person name="Lin Y."/>
            <person name="Liou J."/>
            <person name="Liu S."/>
            <person name="Hsing Y."/>
            <person name="Raghuvanshi S."/>
            <person name="Mohanty A."/>
            <person name="Bharti A.K."/>
            <person name="Gaur A."/>
            <person name="Gupta V."/>
            <person name="Kumar D."/>
            <person name="Ravi V."/>
            <person name="Vij S."/>
            <person name="Kapur A."/>
            <person name="Khurana P."/>
            <person name="Khurana P."/>
            <person name="Khurana J.P."/>
            <person name="Tyagi A.K."/>
            <person name="Gaikwad K."/>
            <person name="Singh A."/>
            <person name="Dalal V."/>
            <person name="Srivastava S."/>
            <person name="Dixit A."/>
            <person name="Pal A.K."/>
            <person name="Ghazi I.A."/>
            <person name="Yadav M."/>
            <person name="Pandit A."/>
            <person name="Bhargava A."/>
            <person name="Sureshbabu K."/>
            <person name="Batra K."/>
            <person name="Sharma T.R."/>
            <person name="Mohapatra T."/>
            <person name="Singh N.K."/>
            <person name="Messing J."/>
            <person name="Nelson A.B."/>
            <person name="Fuks G."/>
            <person name="Kavchok S."/>
            <person name="Keizer G."/>
            <person name="Linton E."/>
            <person name="Llaca V."/>
            <person name="Song R."/>
            <person name="Tanyolac B."/>
            <person name="Young S."/>
            <person name="Ho-Il K."/>
            <person name="Hahn J.H."/>
            <person name="Sangsakoo G."/>
            <person name="Vanavichit A."/>
            <person name="de Mattos Luiz.A.T."/>
            <person name="Zimmer P.D."/>
            <person name="Malone G."/>
            <person name="Dellagostin O."/>
            <person name="de Oliveira A.C."/>
            <person name="Bevan M."/>
            <person name="Bancroft I."/>
            <person name="Minx P."/>
            <person name="Cordum H."/>
            <person name="Wilson R."/>
            <person name="Cheng Z."/>
            <person name="Jin W."/>
            <person name="Jiang J."/>
            <person name="Leong S.A."/>
            <person name="Iwama H."/>
            <person name="Gojobori T."/>
            <person name="Itoh T."/>
            <person name="Niimura Y."/>
            <person name="Fujii Y."/>
            <person name="Habara T."/>
            <person name="Sakai H."/>
            <person name="Sato Y."/>
            <person name="Wilson G."/>
            <person name="Kumar K."/>
            <person name="McCouch S."/>
            <person name="Juretic N."/>
            <person name="Hoen D."/>
            <person name="Wright S."/>
            <person name="Bruskiewich R."/>
            <person name="Bureau T."/>
            <person name="Miyao A."/>
            <person name="Hirochika H."/>
            <person name="Nishikawa T."/>
            <person name="Kadowaki K."/>
            <person name="Sugiura M."/>
            <person name="Burr B."/>
            <person name="Sasaki T."/>
        </authorList>
    </citation>
    <scope>NUCLEOTIDE SEQUENCE [LARGE SCALE GENOMIC DNA]</scope>
    <source>
        <strain evidence="2">cv. Nipponbare</strain>
    </source>
</reference>
<dbReference type="AlphaFoldDB" id="Q60EJ5"/>
<organism evidence="1 2">
    <name type="scientific">Oryza sativa subsp. japonica</name>
    <name type="common">Rice</name>
    <dbReference type="NCBI Taxonomy" id="39947"/>
    <lineage>
        <taxon>Eukaryota</taxon>
        <taxon>Viridiplantae</taxon>
        <taxon>Streptophyta</taxon>
        <taxon>Embryophyta</taxon>
        <taxon>Tracheophyta</taxon>
        <taxon>Spermatophyta</taxon>
        <taxon>Magnoliopsida</taxon>
        <taxon>Liliopsida</taxon>
        <taxon>Poales</taxon>
        <taxon>Poaceae</taxon>
        <taxon>BOP clade</taxon>
        <taxon>Oryzoideae</taxon>
        <taxon>Oryzeae</taxon>
        <taxon>Oryzinae</taxon>
        <taxon>Oryza</taxon>
        <taxon>Oryza sativa</taxon>
    </lineage>
</organism>
<dbReference type="EMBL" id="AC130597">
    <property type="protein sequence ID" value="AAU90226.1"/>
    <property type="molecule type" value="Genomic_DNA"/>
</dbReference>
<gene>
    <name evidence="1" type="primary">OSJNBa0017K09.3</name>
</gene>
<proteinExistence type="predicted"/>
<evidence type="ECO:0000313" key="2">
    <source>
        <dbReference type="Proteomes" id="UP000000763"/>
    </source>
</evidence>
<accession>Q60EJ5</accession>
<evidence type="ECO:0000313" key="1">
    <source>
        <dbReference type="EMBL" id="AAU90226.1"/>
    </source>
</evidence>
<name>Q60EJ5_ORYSJ</name>
<reference evidence="2" key="2">
    <citation type="journal article" date="2008" name="Nucleic Acids Res.">
        <title>The rice annotation project database (RAP-DB): 2008 update.</title>
        <authorList>
            <consortium name="The rice annotation project (RAP)"/>
        </authorList>
    </citation>
    <scope>GENOME REANNOTATION</scope>
    <source>
        <strain evidence="2">cv. Nipponbare</strain>
    </source>
</reference>